<evidence type="ECO:0000256" key="2">
    <source>
        <dbReference type="ARBA" id="ARBA00022692"/>
    </source>
</evidence>
<keyword evidence="3 6" id="KW-1133">Transmembrane helix</keyword>
<evidence type="ECO:0000256" key="5">
    <source>
        <dbReference type="SAM" id="MobiDB-lite"/>
    </source>
</evidence>
<dbReference type="GO" id="GO:0007166">
    <property type="term" value="P:cell surface receptor signaling pathway"/>
    <property type="evidence" value="ECO:0007669"/>
    <property type="project" value="InterPro"/>
</dbReference>
<dbReference type="EMBL" id="FJOG01000043">
    <property type="protein sequence ID" value="CZR67377.1"/>
    <property type="molecule type" value="Genomic_DNA"/>
</dbReference>
<comment type="subcellular location">
    <subcellularLocation>
        <location evidence="1">Membrane</location>
        <topology evidence="1">Multi-pass membrane protein</topology>
    </subcellularLocation>
</comment>
<evidence type="ECO:0000256" key="4">
    <source>
        <dbReference type="ARBA" id="ARBA00023136"/>
    </source>
</evidence>
<feature type="transmembrane region" description="Helical" evidence="6">
    <location>
        <begin position="49"/>
        <end position="71"/>
    </location>
</feature>
<dbReference type="Proteomes" id="UP000184330">
    <property type="component" value="Unassembled WGS sequence"/>
</dbReference>
<sequence>MYVGDLTEANFTTFNTLERIASALSLLGTAFVAVTFLSSEAFQKPINRLVFYACLGNIFTNIATIMARAAIETVHDDNYNTSLCQFQGVLIQMFLPADALWTFVMALNVYLTFYRSFNAEDLRRLEKWYALLCYGIPFIPAIVFVFVQNAKQGHMYGNATLWCWIDSEWDIWRIAAFYGPVWVVIFATICIYFYAGRDIWQKTKMLRDFKHPAPDPMRVPINPFNGVPQEVVYVTSDTVVETTTTIDLNQLTPNGQSSARDPAPASKYNVIITAGSPRNVDPPLENVNRFSYSEKTPGEIRRASTVAPTSPYAPPARQRAVFEANSAMVSYTKVAGLFFIAMMITWIPSSANRLYSVVNPEQVSVALECLAAFVLPLQGFWNALIYATTSLPACRSLWKQVREKKRLSGSGIRNLRRGFPETAESHAPHVGHKRTSSRRDLETDSMTELKESRPHTGREGSGDSENRMDPDYSRSFPSPV</sequence>
<dbReference type="Gene3D" id="1.20.1070.10">
    <property type="entry name" value="Rhodopsin 7-helix transmembrane proteins"/>
    <property type="match status" value="1"/>
</dbReference>
<keyword evidence="2 6" id="KW-0812">Transmembrane</keyword>
<keyword evidence="9" id="KW-1185">Reference proteome</keyword>
<feature type="transmembrane region" description="Helical" evidence="6">
    <location>
        <begin position="171"/>
        <end position="195"/>
    </location>
</feature>
<feature type="region of interest" description="Disordered" evidence="5">
    <location>
        <begin position="412"/>
        <end position="480"/>
    </location>
</feature>
<dbReference type="InterPro" id="IPR017981">
    <property type="entry name" value="GPCR_2-like_7TM"/>
</dbReference>
<organism evidence="8 9">
    <name type="scientific">Phialocephala subalpina</name>
    <dbReference type="NCBI Taxonomy" id="576137"/>
    <lineage>
        <taxon>Eukaryota</taxon>
        <taxon>Fungi</taxon>
        <taxon>Dikarya</taxon>
        <taxon>Ascomycota</taxon>
        <taxon>Pezizomycotina</taxon>
        <taxon>Leotiomycetes</taxon>
        <taxon>Helotiales</taxon>
        <taxon>Mollisiaceae</taxon>
        <taxon>Phialocephala</taxon>
        <taxon>Phialocephala fortinii species complex</taxon>
    </lineage>
</organism>
<protein>
    <submittedName>
        <fullName evidence="8">Related to G protein coupled receptor like protein</fullName>
    </submittedName>
</protein>
<evidence type="ECO:0000259" key="7">
    <source>
        <dbReference type="PROSITE" id="PS50261"/>
    </source>
</evidence>
<dbReference type="OrthoDB" id="18453at2759"/>
<proteinExistence type="predicted"/>
<keyword evidence="8" id="KW-0675">Receptor</keyword>
<reference evidence="8 9" key="1">
    <citation type="submission" date="2016-03" db="EMBL/GenBank/DDBJ databases">
        <authorList>
            <person name="Ploux O."/>
        </authorList>
    </citation>
    <scope>NUCLEOTIDE SEQUENCE [LARGE SCALE GENOMIC DNA]</scope>
    <source>
        <strain evidence="8 9">UAMH 11012</strain>
    </source>
</reference>
<dbReference type="AlphaFoldDB" id="A0A1L7XR18"/>
<feature type="compositionally biased region" description="Basic and acidic residues" evidence="5">
    <location>
        <begin position="437"/>
        <end position="472"/>
    </location>
</feature>
<dbReference type="Pfam" id="PF05462">
    <property type="entry name" value="Dicty_CAR"/>
    <property type="match status" value="1"/>
</dbReference>
<keyword evidence="4 6" id="KW-0472">Membrane</keyword>
<feature type="transmembrane region" description="Helical" evidence="6">
    <location>
        <begin position="327"/>
        <end position="347"/>
    </location>
</feature>
<dbReference type="InterPro" id="IPR022343">
    <property type="entry name" value="GCR1-cAMP_receptor"/>
</dbReference>
<dbReference type="GO" id="GO:0005886">
    <property type="term" value="C:plasma membrane"/>
    <property type="evidence" value="ECO:0007669"/>
    <property type="project" value="TreeGrafter"/>
</dbReference>
<evidence type="ECO:0000256" key="6">
    <source>
        <dbReference type="SAM" id="Phobius"/>
    </source>
</evidence>
<feature type="transmembrane region" description="Helical" evidence="6">
    <location>
        <begin position="20"/>
        <end position="37"/>
    </location>
</feature>
<dbReference type="STRING" id="576137.A0A1L7XR18"/>
<dbReference type="PANTHER" id="PTHR23112">
    <property type="entry name" value="G PROTEIN-COUPLED RECEPTOR 157-RELATED"/>
    <property type="match status" value="1"/>
</dbReference>
<dbReference type="SUPFAM" id="SSF81321">
    <property type="entry name" value="Family A G protein-coupled receptor-like"/>
    <property type="match status" value="1"/>
</dbReference>
<evidence type="ECO:0000313" key="9">
    <source>
        <dbReference type="Proteomes" id="UP000184330"/>
    </source>
</evidence>
<dbReference type="GO" id="GO:0004930">
    <property type="term" value="F:G protein-coupled receptor activity"/>
    <property type="evidence" value="ECO:0007669"/>
    <property type="project" value="TreeGrafter"/>
</dbReference>
<evidence type="ECO:0000313" key="8">
    <source>
        <dbReference type="EMBL" id="CZR67377.1"/>
    </source>
</evidence>
<dbReference type="GO" id="GO:0007189">
    <property type="term" value="P:adenylate cyclase-activating G protein-coupled receptor signaling pathway"/>
    <property type="evidence" value="ECO:0007669"/>
    <property type="project" value="TreeGrafter"/>
</dbReference>
<feature type="transmembrane region" description="Helical" evidence="6">
    <location>
        <begin position="129"/>
        <end position="147"/>
    </location>
</feature>
<dbReference type="PANTHER" id="PTHR23112:SF22">
    <property type="entry name" value="G-PROTEIN COUPLED RECEPTOR"/>
    <property type="match status" value="1"/>
</dbReference>
<dbReference type="PROSITE" id="PS50261">
    <property type="entry name" value="G_PROTEIN_RECEP_F2_4"/>
    <property type="match status" value="1"/>
</dbReference>
<evidence type="ECO:0000256" key="1">
    <source>
        <dbReference type="ARBA" id="ARBA00004141"/>
    </source>
</evidence>
<accession>A0A1L7XR18</accession>
<dbReference type="PRINTS" id="PR02001">
    <property type="entry name" value="GCR1CAMPR"/>
</dbReference>
<feature type="transmembrane region" description="Helical" evidence="6">
    <location>
        <begin position="99"/>
        <end position="117"/>
    </location>
</feature>
<gene>
    <name evidence="8" type="ORF">PAC_17276</name>
</gene>
<evidence type="ECO:0000256" key="3">
    <source>
        <dbReference type="ARBA" id="ARBA00022989"/>
    </source>
</evidence>
<feature type="domain" description="G-protein coupled receptors family 2 profile 2" evidence="7">
    <location>
        <begin position="14"/>
        <end position="193"/>
    </location>
</feature>
<name>A0A1L7XR18_9HELO</name>